<evidence type="ECO:0000259" key="1">
    <source>
        <dbReference type="Pfam" id="PF13635"/>
    </source>
</evidence>
<evidence type="ECO:0000313" key="3">
    <source>
        <dbReference type="Proteomes" id="UP000231252"/>
    </source>
</evidence>
<organism evidence="2 3">
    <name type="scientific">candidate division WWE3 bacterium CG08_land_8_20_14_0_20_41_10</name>
    <dbReference type="NCBI Taxonomy" id="1975085"/>
    <lineage>
        <taxon>Bacteria</taxon>
        <taxon>Katanobacteria</taxon>
    </lineage>
</organism>
<gene>
    <name evidence="2" type="ORF">COT50_02160</name>
</gene>
<comment type="caution">
    <text evidence="2">The sequence shown here is derived from an EMBL/GenBank/DDBJ whole genome shotgun (WGS) entry which is preliminary data.</text>
</comment>
<dbReference type="EMBL" id="PEYU01000048">
    <property type="protein sequence ID" value="PIS22382.1"/>
    <property type="molecule type" value="Genomic_DNA"/>
</dbReference>
<dbReference type="AlphaFoldDB" id="A0A2H0XBU9"/>
<dbReference type="InterPro" id="IPR025420">
    <property type="entry name" value="DUF4143"/>
</dbReference>
<evidence type="ECO:0000313" key="2">
    <source>
        <dbReference type="EMBL" id="PIS22382.1"/>
    </source>
</evidence>
<dbReference type="PANTHER" id="PTHR43566">
    <property type="entry name" value="CONSERVED PROTEIN"/>
    <property type="match status" value="1"/>
</dbReference>
<dbReference type="Proteomes" id="UP000231252">
    <property type="component" value="Unassembled WGS sequence"/>
</dbReference>
<protein>
    <recommendedName>
        <fullName evidence="1">DUF4143 domain-containing protein</fullName>
    </recommendedName>
</protein>
<reference evidence="3" key="1">
    <citation type="submission" date="2017-09" db="EMBL/GenBank/DDBJ databases">
        <title>Depth-based differentiation of microbial function through sediment-hosted aquifers and enrichment of novel symbionts in the deep terrestrial subsurface.</title>
        <authorList>
            <person name="Probst A.J."/>
            <person name="Ladd B."/>
            <person name="Jarett J.K."/>
            <person name="Geller-Mcgrath D.E."/>
            <person name="Sieber C.M.K."/>
            <person name="Emerson J.B."/>
            <person name="Anantharaman K."/>
            <person name="Thomas B.C."/>
            <person name="Malmstrom R."/>
            <person name="Stieglmeier M."/>
            <person name="Klingl A."/>
            <person name="Woyke T."/>
            <person name="Ryan C.M."/>
            <person name="Banfield J.F."/>
        </authorList>
    </citation>
    <scope>NUCLEOTIDE SEQUENCE [LARGE SCALE GENOMIC DNA]</scope>
</reference>
<feature type="domain" description="DUF4143" evidence="1">
    <location>
        <begin position="2"/>
        <end position="108"/>
    </location>
</feature>
<sequence>MLEASYIIRILPPYYNNWNKRVVKAPKVHFVDTGLVCTLLGIKSTAELAHHPQIGSIFESYVFSEYVKRKVNFELTADLYFWKDKSNKEVDILLEAGNITEAIEVKYGQTIALEYFANLENYRFLSKTPVKTSVVYGGQGIHERGNHVVYGWREF</sequence>
<proteinExistence type="predicted"/>
<name>A0A2H0XBU9_UNCKA</name>
<dbReference type="Pfam" id="PF13635">
    <property type="entry name" value="DUF4143"/>
    <property type="match status" value="1"/>
</dbReference>
<dbReference type="PANTHER" id="PTHR43566:SF2">
    <property type="entry name" value="DUF4143 DOMAIN-CONTAINING PROTEIN"/>
    <property type="match status" value="1"/>
</dbReference>
<accession>A0A2H0XBU9</accession>